<dbReference type="Proteomes" id="UP000077755">
    <property type="component" value="Chromosome 4"/>
</dbReference>
<protein>
    <submittedName>
        <fullName evidence="8">Uncharacterized protein</fullName>
    </submittedName>
</protein>
<dbReference type="GO" id="GO:0034605">
    <property type="term" value="P:cellular response to heat"/>
    <property type="evidence" value="ECO:0007669"/>
    <property type="project" value="TreeGrafter"/>
</dbReference>
<feature type="region of interest" description="Disordered" evidence="6">
    <location>
        <begin position="253"/>
        <end position="295"/>
    </location>
</feature>
<dbReference type="PANTHER" id="PTHR43670:SF34">
    <property type="entry name" value="HSP20-LIKE CHAPERONES SUPERFAMILY PROTEIN"/>
    <property type="match status" value="1"/>
</dbReference>
<keyword evidence="7" id="KW-0472">Membrane</keyword>
<dbReference type="OMA" id="EETHENH"/>
<name>A0A165XIB4_DAUCS</name>
<evidence type="ECO:0000256" key="4">
    <source>
        <dbReference type="PROSITE-ProRule" id="PRU00285"/>
    </source>
</evidence>
<comment type="subcellular location">
    <subcellularLocation>
        <location evidence="1">Cell membrane</location>
        <topology evidence="1">Single-pass membrane protein</topology>
    </subcellularLocation>
</comment>
<dbReference type="InterPro" id="IPR002068">
    <property type="entry name" value="A-crystallin/Hsp20_dom"/>
</dbReference>
<keyword evidence="2" id="KW-1003">Cell membrane</keyword>
<gene>
    <name evidence="8" type="ORF">DCAR_0416490</name>
</gene>
<keyword evidence="3" id="KW-0611">Plant defense</keyword>
<dbReference type="CDD" id="cd06464">
    <property type="entry name" value="ACD_sHsps-like"/>
    <property type="match status" value="1"/>
</dbReference>
<proteinExistence type="inferred from homology"/>
<evidence type="ECO:0000256" key="7">
    <source>
        <dbReference type="SAM" id="Phobius"/>
    </source>
</evidence>
<accession>A0A165XIB4</accession>
<evidence type="ECO:0000256" key="2">
    <source>
        <dbReference type="ARBA" id="ARBA00022475"/>
    </source>
</evidence>
<dbReference type="KEGG" id="dcr:108218125"/>
<dbReference type="GO" id="GO:0006952">
    <property type="term" value="P:defense response"/>
    <property type="evidence" value="ECO:0007669"/>
    <property type="project" value="UniProtKB-KW"/>
</dbReference>
<keyword evidence="7" id="KW-1133">Transmembrane helix</keyword>
<dbReference type="Gene3D" id="2.60.40.790">
    <property type="match status" value="1"/>
</dbReference>
<dbReference type="PANTHER" id="PTHR43670">
    <property type="entry name" value="HEAT SHOCK PROTEIN 26"/>
    <property type="match status" value="1"/>
</dbReference>
<dbReference type="GO" id="GO:0005886">
    <property type="term" value="C:plasma membrane"/>
    <property type="evidence" value="ECO:0007669"/>
    <property type="project" value="UniProtKB-SubCell"/>
</dbReference>
<feature type="transmembrane region" description="Helical" evidence="7">
    <location>
        <begin position="298"/>
        <end position="319"/>
    </location>
</feature>
<evidence type="ECO:0000313" key="8">
    <source>
        <dbReference type="EMBL" id="WOG97151.1"/>
    </source>
</evidence>
<evidence type="ECO:0000256" key="3">
    <source>
        <dbReference type="ARBA" id="ARBA00022821"/>
    </source>
</evidence>
<evidence type="ECO:0000256" key="1">
    <source>
        <dbReference type="ARBA" id="ARBA00004162"/>
    </source>
</evidence>
<keyword evidence="9" id="KW-1185">Reference proteome</keyword>
<evidence type="ECO:0000256" key="6">
    <source>
        <dbReference type="SAM" id="MobiDB-lite"/>
    </source>
</evidence>
<sequence>MDVELGLELAKCLDEFVSGSPIFISGETDSMFILTAVLKGYTRELIKIDVNDCERSLVISGEKPIQDMVMVGWKVYKKEIKMMGFTKAFVIPDGVIIDRIEARFNKENFKLTVAMPKMVKGIKGIKVKEVKVEEHDTGGYRSLQVVDDDESVRKIDLASGELALVSERDREVHSTKEKIENEVEQEEKSLDETIVTTIQTFADCEDNVIIPDVLPQIQGEKTGKALEETHENHSIQEQEALKCDQNEKERVGYEGEGSVSCNAQGHESPEEPSTTTEKKFRDQSTQTDPPRRPKKCCVPMIAGGSALLISVLVFVIHLIRDQDKPRKKKQQ</sequence>
<dbReference type="Gramene" id="KZM98197">
    <property type="protein sequence ID" value="KZM98197"/>
    <property type="gene ID" value="DCAR_014441"/>
</dbReference>
<evidence type="ECO:0000313" key="9">
    <source>
        <dbReference type="Proteomes" id="UP000077755"/>
    </source>
</evidence>
<evidence type="ECO:0000256" key="5">
    <source>
        <dbReference type="RuleBase" id="RU003616"/>
    </source>
</evidence>
<dbReference type="AlphaFoldDB" id="A0A165XIB4"/>
<organism evidence="8 9">
    <name type="scientific">Daucus carota subsp. sativus</name>
    <name type="common">Carrot</name>
    <dbReference type="NCBI Taxonomy" id="79200"/>
    <lineage>
        <taxon>Eukaryota</taxon>
        <taxon>Viridiplantae</taxon>
        <taxon>Streptophyta</taxon>
        <taxon>Embryophyta</taxon>
        <taxon>Tracheophyta</taxon>
        <taxon>Spermatophyta</taxon>
        <taxon>Magnoliopsida</taxon>
        <taxon>eudicotyledons</taxon>
        <taxon>Gunneridae</taxon>
        <taxon>Pentapetalae</taxon>
        <taxon>asterids</taxon>
        <taxon>campanulids</taxon>
        <taxon>Apiales</taxon>
        <taxon>Apiaceae</taxon>
        <taxon>Apioideae</taxon>
        <taxon>Scandiceae</taxon>
        <taxon>Daucinae</taxon>
        <taxon>Daucus</taxon>
        <taxon>Daucus sect. Daucus</taxon>
    </lineage>
</organism>
<reference evidence="8" key="1">
    <citation type="journal article" date="2016" name="Nat. Genet.">
        <title>A high-quality carrot genome assembly provides new insights into carotenoid accumulation and asterid genome evolution.</title>
        <authorList>
            <person name="Iorizzo M."/>
            <person name="Ellison S."/>
            <person name="Senalik D."/>
            <person name="Zeng P."/>
            <person name="Satapoomin P."/>
            <person name="Huang J."/>
            <person name="Bowman M."/>
            <person name="Iovene M."/>
            <person name="Sanseverino W."/>
            <person name="Cavagnaro P."/>
            <person name="Yildiz M."/>
            <person name="Macko-Podgorni A."/>
            <person name="Moranska E."/>
            <person name="Grzebelus E."/>
            <person name="Grzebelus D."/>
            <person name="Ashrafi H."/>
            <person name="Zheng Z."/>
            <person name="Cheng S."/>
            <person name="Spooner D."/>
            <person name="Van Deynze A."/>
            <person name="Simon P."/>
        </authorList>
    </citation>
    <scope>NUCLEOTIDE SEQUENCE</scope>
    <source>
        <tissue evidence="8">Leaf</tissue>
    </source>
</reference>
<reference evidence="8" key="2">
    <citation type="submission" date="2022-03" db="EMBL/GenBank/DDBJ databases">
        <title>Draft title - Genomic analysis of global carrot germplasm unveils the trajectory of domestication and the origin of high carotenoid orange carrot.</title>
        <authorList>
            <person name="Iorizzo M."/>
            <person name="Ellison S."/>
            <person name="Senalik D."/>
            <person name="Macko-Podgorni A."/>
            <person name="Grzebelus D."/>
            <person name="Bostan H."/>
            <person name="Rolling W."/>
            <person name="Curaba J."/>
            <person name="Simon P."/>
        </authorList>
    </citation>
    <scope>NUCLEOTIDE SEQUENCE</scope>
    <source>
        <tissue evidence="8">Leaf</tissue>
    </source>
</reference>
<dbReference type="OrthoDB" id="1920188at2759"/>
<dbReference type="EMBL" id="CP093346">
    <property type="protein sequence ID" value="WOG97151.1"/>
    <property type="molecule type" value="Genomic_DNA"/>
</dbReference>
<dbReference type="InterPro" id="IPR008978">
    <property type="entry name" value="HSP20-like_chaperone"/>
</dbReference>
<dbReference type="SUPFAM" id="SSF49764">
    <property type="entry name" value="HSP20-like chaperones"/>
    <property type="match status" value="1"/>
</dbReference>
<dbReference type="PROSITE" id="PS01031">
    <property type="entry name" value="SHSP"/>
    <property type="match status" value="1"/>
</dbReference>
<comment type="similarity">
    <text evidence="4 5">Belongs to the small heat shock protein (HSP20) family.</text>
</comment>
<keyword evidence="7" id="KW-0812">Transmembrane</keyword>
<dbReference type="Pfam" id="PF00011">
    <property type="entry name" value="HSP20"/>
    <property type="match status" value="1"/>
</dbReference>